<organism evidence="2 3">
    <name type="scientific">Protea cynaroides</name>
    <dbReference type="NCBI Taxonomy" id="273540"/>
    <lineage>
        <taxon>Eukaryota</taxon>
        <taxon>Viridiplantae</taxon>
        <taxon>Streptophyta</taxon>
        <taxon>Embryophyta</taxon>
        <taxon>Tracheophyta</taxon>
        <taxon>Spermatophyta</taxon>
        <taxon>Magnoliopsida</taxon>
        <taxon>Proteales</taxon>
        <taxon>Proteaceae</taxon>
        <taxon>Protea</taxon>
    </lineage>
</organism>
<name>A0A9Q0R3J2_9MAGN</name>
<evidence type="ECO:0000313" key="2">
    <source>
        <dbReference type="EMBL" id="KAJ4982093.1"/>
    </source>
</evidence>
<gene>
    <name evidence="2" type="ORF">NE237_032930</name>
</gene>
<reference evidence="2" key="1">
    <citation type="journal article" date="2023" name="Plant J.">
        <title>The genome of the king protea, Protea cynaroides.</title>
        <authorList>
            <person name="Chang J."/>
            <person name="Duong T.A."/>
            <person name="Schoeman C."/>
            <person name="Ma X."/>
            <person name="Roodt D."/>
            <person name="Barker N."/>
            <person name="Li Z."/>
            <person name="Van de Peer Y."/>
            <person name="Mizrachi E."/>
        </authorList>
    </citation>
    <scope>NUCLEOTIDE SEQUENCE</scope>
    <source>
        <tissue evidence="2">Young leaves</tissue>
    </source>
</reference>
<protein>
    <submittedName>
        <fullName evidence="2">Uncharacterized protein</fullName>
    </submittedName>
</protein>
<dbReference type="Proteomes" id="UP001141806">
    <property type="component" value="Unassembled WGS sequence"/>
</dbReference>
<dbReference type="PANTHER" id="PTHR48227:SF1">
    <property type="entry name" value="DNA LIGASE 1-LIKE"/>
    <property type="match status" value="1"/>
</dbReference>
<keyword evidence="3" id="KW-1185">Reference proteome</keyword>
<feature type="region of interest" description="Disordered" evidence="1">
    <location>
        <begin position="85"/>
        <end position="111"/>
    </location>
</feature>
<dbReference type="OrthoDB" id="696117at2759"/>
<evidence type="ECO:0000256" key="1">
    <source>
        <dbReference type="SAM" id="MobiDB-lite"/>
    </source>
</evidence>
<evidence type="ECO:0000313" key="3">
    <source>
        <dbReference type="Proteomes" id="UP001141806"/>
    </source>
</evidence>
<dbReference type="PANTHER" id="PTHR48227">
    <property type="entry name" value="DNA TOPOISOMERASE 1-LIKE"/>
    <property type="match status" value="1"/>
</dbReference>
<proteinExistence type="predicted"/>
<sequence length="231" mass="26968">MKTIKGIITSSKPISLVKAASVLHKFINEDTEASKMVSEYLERTSASFDEHVQFHNELKGRSRHKHKKIRMETVEFGALADSVEEQGFKNRRKPKGGDFDDEGMNSQRKRKKDFSDFGLEAKVREGKAGVWIVEEKRDKTKKRKKEEAEDGELNDSEERHIRKNKKSKRINKSVSEQFILELFWVLMLVEQEQKVTEDARRFAEQDAATQRYAVTSFRTSHHMILKSYLEM</sequence>
<dbReference type="EMBL" id="JAMYWD010000001">
    <property type="protein sequence ID" value="KAJ4982093.1"/>
    <property type="molecule type" value="Genomic_DNA"/>
</dbReference>
<comment type="caution">
    <text evidence="2">The sequence shown here is derived from an EMBL/GenBank/DDBJ whole genome shotgun (WGS) entry which is preliminary data.</text>
</comment>
<accession>A0A9Q0R3J2</accession>
<dbReference type="AlphaFoldDB" id="A0A9Q0R3J2"/>
<feature type="region of interest" description="Disordered" evidence="1">
    <location>
        <begin position="139"/>
        <end position="167"/>
    </location>
</feature>